<feature type="domain" description="RING-type" evidence="3">
    <location>
        <begin position="117"/>
        <end position="148"/>
    </location>
</feature>
<evidence type="ECO:0000256" key="1">
    <source>
        <dbReference type="PROSITE-ProRule" id="PRU00175"/>
    </source>
</evidence>
<keyword evidence="1" id="KW-0479">Metal-binding</keyword>
<dbReference type="EMBL" id="KZ107838">
    <property type="protein sequence ID" value="OSS54110.1"/>
    <property type="molecule type" value="Genomic_DNA"/>
</dbReference>
<evidence type="ECO:0000313" key="4">
    <source>
        <dbReference type="EMBL" id="OSS54110.1"/>
    </source>
</evidence>
<evidence type="ECO:0000256" key="2">
    <source>
        <dbReference type="SAM" id="MobiDB-lite"/>
    </source>
</evidence>
<dbReference type="InParanoid" id="A0A1Y2MDE5"/>
<dbReference type="Gene3D" id="3.30.40.10">
    <property type="entry name" value="Zinc/RING finger domain, C3HC4 (zinc finger)"/>
    <property type="match status" value="1"/>
</dbReference>
<dbReference type="Pfam" id="PF13639">
    <property type="entry name" value="zf-RING_2"/>
    <property type="match status" value="1"/>
</dbReference>
<reference evidence="4 5" key="1">
    <citation type="journal article" date="2017" name="Genome Announc.">
        <title>Genome sequence of the saprophytic ascomycete Epicoccum nigrum ICMP 19927 strain isolated from New Zealand.</title>
        <authorList>
            <person name="Fokin M."/>
            <person name="Fleetwood D."/>
            <person name="Weir B.S."/>
            <person name="Villas-Boas S.G."/>
        </authorList>
    </citation>
    <scope>NUCLEOTIDE SEQUENCE [LARGE SCALE GENOMIC DNA]</scope>
    <source>
        <strain evidence="4 5">ICMP 19927</strain>
    </source>
</reference>
<organism evidence="4 5">
    <name type="scientific">Epicoccum nigrum</name>
    <name type="common">Soil fungus</name>
    <name type="synonym">Epicoccum purpurascens</name>
    <dbReference type="NCBI Taxonomy" id="105696"/>
    <lineage>
        <taxon>Eukaryota</taxon>
        <taxon>Fungi</taxon>
        <taxon>Dikarya</taxon>
        <taxon>Ascomycota</taxon>
        <taxon>Pezizomycotina</taxon>
        <taxon>Dothideomycetes</taxon>
        <taxon>Pleosporomycetidae</taxon>
        <taxon>Pleosporales</taxon>
        <taxon>Pleosporineae</taxon>
        <taxon>Didymellaceae</taxon>
        <taxon>Epicoccum</taxon>
    </lineage>
</organism>
<evidence type="ECO:0000259" key="3">
    <source>
        <dbReference type="PROSITE" id="PS50089"/>
    </source>
</evidence>
<protein>
    <recommendedName>
        <fullName evidence="3">RING-type domain-containing protein</fullName>
    </recommendedName>
</protein>
<dbReference type="SUPFAM" id="SSF57850">
    <property type="entry name" value="RING/U-box"/>
    <property type="match status" value="1"/>
</dbReference>
<proteinExistence type="predicted"/>
<dbReference type="InterPro" id="IPR001841">
    <property type="entry name" value="Znf_RING"/>
</dbReference>
<dbReference type="PROSITE" id="PS50089">
    <property type="entry name" value="ZF_RING_2"/>
    <property type="match status" value="1"/>
</dbReference>
<dbReference type="AlphaFoldDB" id="A0A1Y2MDE5"/>
<keyword evidence="5" id="KW-1185">Reference proteome</keyword>
<name>A0A1Y2MDE5_EPING</name>
<accession>A0A1Y2MDE5</accession>
<dbReference type="GO" id="GO:0008270">
    <property type="term" value="F:zinc ion binding"/>
    <property type="evidence" value="ECO:0007669"/>
    <property type="project" value="UniProtKB-KW"/>
</dbReference>
<evidence type="ECO:0000313" key="5">
    <source>
        <dbReference type="Proteomes" id="UP000193240"/>
    </source>
</evidence>
<feature type="region of interest" description="Disordered" evidence="2">
    <location>
        <begin position="39"/>
        <end position="71"/>
    </location>
</feature>
<keyword evidence="1" id="KW-0863">Zinc-finger</keyword>
<sequence length="258" mass="29200">MAFESKILFFQNGVQDYVPAERLNCIICTESILRRSKKRTASDLGDLSGPTSKRPRSSHHKAGGLGDQSAPAPKRVFKFLELREQRRTGTESKAFRAFFESRTLALFPGGGGSKGREPAVRISSCGHVFGRDCLMTWCETARTCPMCRAELFKPKAHCELRLPPPTREQRMGFARWMRTAFPAGNIASKVRRNVMSGCVRQLMTVKPVLDLEMEGYDVTVVWKGYERVFDDDAEEVDDLKDATGVLDLSAYKDWYSWR</sequence>
<dbReference type="Proteomes" id="UP000193240">
    <property type="component" value="Unassembled WGS sequence"/>
</dbReference>
<gene>
    <name evidence="4" type="ORF">B5807_00036</name>
</gene>
<keyword evidence="1" id="KW-0862">Zinc</keyword>
<feature type="compositionally biased region" description="Basic residues" evidence="2">
    <location>
        <begin position="53"/>
        <end position="62"/>
    </location>
</feature>
<dbReference type="InterPro" id="IPR013083">
    <property type="entry name" value="Znf_RING/FYVE/PHD"/>
</dbReference>